<dbReference type="Pfam" id="PF01381">
    <property type="entry name" value="HTH_3"/>
    <property type="match status" value="1"/>
</dbReference>
<dbReference type="SUPFAM" id="SSF47413">
    <property type="entry name" value="lambda repressor-like DNA-binding domains"/>
    <property type="match status" value="1"/>
</dbReference>
<dbReference type="Proteomes" id="UP001629230">
    <property type="component" value="Unassembled WGS sequence"/>
</dbReference>
<dbReference type="RefSeq" id="WP_408180829.1">
    <property type="nucleotide sequence ID" value="NZ_JAQQEZ010000038.1"/>
</dbReference>
<dbReference type="CDD" id="cd00093">
    <property type="entry name" value="HTH_XRE"/>
    <property type="match status" value="1"/>
</dbReference>
<evidence type="ECO:0000259" key="1">
    <source>
        <dbReference type="PROSITE" id="PS50943"/>
    </source>
</evidence>
<protein>
    <submittedName>
        <fullName evidence="2">Helix-turn-helix transcriptional regulator</fullName>
    </submittedName>
</protein>
<dbReference type="EMBL" id="JAQQEZ010000038">
    <property type="protein sequence ID" value="MFM0006270.1"/>
    <property type="molecule type" value="Genomic_DNA"/>
</dbReference>
<organism evidence="2 3">
    <name type="scientific">Paraburkholderia dipogonis</name>
    <dbReference type="NCBI Taxonomy" id="1211383"/>
    <lineage>
        <taxon>Bacteria</taxon>
        <taxon>Pseudomonadati</taxon>
        <taxon>Pseudomonadota</taxon>
        <taxon>Betaproteobacteria</taxon>
        <taxon>Burkholderiales</taxon>
        <taxon>Burkholderiaceae</taxon>
        <taxon>Paraburkholderia</taxon>
    </lineage>
</organism>
<evidence type="ECO:0000313" key="2">
    <source>
        <dbReference type="EMBL" id="MFM0006270.1"/>
    </source>
</evidence>
<name>A0ABW9B087_9BURK</name>
<feature type="domain" description="HTH cro/C1-type" evidence="1">
    <location>
        <begin position="34"/>
        <end position="88"/>
    </location>
</feature>
<dbReference type="InterPro" id="IPR001387">
    <property type="entry name" value="Cro/C1-type_HTH"/>
</dbReference>
<dbReference type="PROSITE" id="PS50943">
    <property type="entry name" value="HTH_CROC1"/>
    <property type="match status" value="1"/>
</dbReference>
<dbReference type="InterPro" id="IPR010982">
    <property type="entry name" value="Lambda_DNA-bd_dom_sf"/>
</dbReference>
<dbReference type="Gene3D" id="1.10.260.40">
    <property type="entry name" value="lambda repressor-like DNA-binding domains"/>
    <property type="match status" value="1"/>
</dbReference>
<sequence>MPRQQRPTREKQEALRRTFYERHAQGNMTIPEALKAMREVTGLTQAEFAAHRGVSRRVIQDIERGTGNPTVDSLNSIGKLFALKVEFVRIRRPDPEVERLKAALMSSPSPYPAHLHLEKHRRSLALHRFIAGKIRRDPALLDRARENLDRWVAMKPRTRAEPDLIEWRAAIDQGIDATIALMTDPGEHATDLRQSAPFTGILTDDERRGFLAAWRARTRVPVIERHGKASYVRLADIPPPLQGEFRTALGGSCCPAIDGEGECAWSTDWIDWLDGRFPRW</sequence>
<accession>A0ABW9B087</accession>
<reference evidence="2 3" key="1">
    <citation type="journal article" date="2024" name="Chem. Sci.">
        <title>Discovery of megapolipeptins by genome mining of a Burkholderiales bacteria collection.</title>
        <authorList>
            <person name="Paulo B.S."/>
            <person name="Recchia M.J.J."/>
            <person name="Lee S."/>
            <person name="Fergusson C.H."/>
            <person name="Romanowski S.B."/>
            <person name="Hernandez A."/>
            <person name="Krull N."/>
            <person name="Liu D.Y."/>
            <person name="Cavanagh H."/>
            <person name="Bos A."/>
            <person name="Gray C.A."/>
            <person name="Murphy B.T."/>
            <person name="Linington R.G."/>
            <person name="Eustaquio A.S."/>
        </authorList>
    </citation>
    <scope>NUCLEOTIDE SEQUENCE [LARGE SCALE GENOMIC DNA]</scope>
    <source>
        <strain evidence="2 3">RL17-350-BIC-A</strain>
    </source>
</reference>
<comment type="caution">
    <text evidence="2">The sequence shown here is derived from an EMBL/GenBank/DDBJ whole genome shotgun (WGS) entry which is preliminary data.</text>
</comment>
<evidence type="ECO:0000313" key="3">
    <source>
        <dbReference type="Proteomes" id="UP001629230"/>
    </source>
</evidence>
<dbReference type="SMART" id="SM00530">
    <property type="entry name" value="HTH_XRE"/>
    <property type="match status" value="1"/>
</dbReference>
<keyword evidence="3" id="KW-1185">Reference proteome</keyword>
<gene>
    <name evidence="2" type="ORF">PQR57_35450</name>
</gene>
<proteinExistence type="predicted"/>